<proteinExistence type="predicted"/>
<comment type="cofactor">
    <cofactor evidence="4">
        <name>Mg(2+)</name>
        <dbReference type="ChEBI" id="CHEBI:18420"/>
    </cofactor>
</comment>
<dbReference type="GO" id="GO:0046872">
    <property type="term" value="F:metal ion binding"/>
    <property type="evidence" value="ECO:0007669"/>
    <property type="project" value="UniProtKB-KW"/>
</dbReference>
<dbReference type="Proteomes" id="UP000016960">
    <property type="component" value="Unassembled WGS sequence"/>
</dbReference>
<dbReference type="GO" id="GO:0006020">
    <property type="term" value="P:inositol metabolic process"/>
    <property type="evidence" value="ECO:0007669"/>
    <property type="project" value="TreeGrafter"/>
</dbReference>
<dbReference type="STRING" id="582515.KR51_00021650"/>
<name>U5DNJ1_9CHRO</name>
<reference evidence="5 6" key="1">
    <citation type="submission" date="2013-05" db="EMBL/GenBank/DDBJ databases">
        <title>Draft genome sequence of Rubidibacter lacunae KORDI 51-2.</title>
        <authorList>
            <person name="Choi D.H."/>
            <person name="Noh J.H."/>
            <person name="Kwon K.-K."/>
            <person name="Lee J.-H."/>
            <person name="Ryu J.-Y."/>
        </authorList>
    </citation>
    <scope>NUCLEOTIDE SEQUENCE [LARGE SCALE GENOMIC DNA]</scope>
    <source>
        <strain evidence="5 6">KORDI 51-2</strain>
    </source>
</reference>
<feature type="binding site" evidence="4">
    <location>
        <position position="86"/>
    </location>
    <ligand>
        <name>Mg(2+)</name>
        <dbReference type="ChEBI" id="CHEBI:18420"/>
        <label>1</label>
        <note>catalytic</note>
    </ligand>
</feature>
<feature type="binding site" evidence="4">
    <location>
        <position position="87"/>
    </location>
    <ligand>
        <name>Mg(2+)</name>
        <dbReference type="ChEBI" id="CHEBI:18420"/>
        <label>1</label>
        <note>catalytic</note>
    </ligand>
</feature>
<feature type="binding site" evidence="4">
    <location>
        <position position="68"/>
    </location>
    <ligand>
        <name>Mg(2+)</name>
        <dbReference type="ChEBI" id="CHEBI:18420"/>
        <label>1</label>
        <note>catalytic</note>
    </ligand>
</feature>
<comment type="caution">
    <text evidence="5">The sequence shown here is derived from an EMBL/GenBank/DDBJ whole genome shotgun (WGS) entry which is preliminary data.</text>
</comment>
<organism evidence="5 6">
    <name type="scientific">Rubidibacter lacunae KORDI 51-2</name>
    <dbReference type="NCBI Taxonomy" id="582515"/>
    <lineage>
        <taxon>Bacteria</taxon>
        <taxon>Bacillati</taxon>
        <taxon>Cyanobacteriota</taxon>
        <taxon>Cyanophyceae</taxon>
        <taxon>Oscillatoriophycideae</taxon>
        <taxon>Chroococcales</taxon>
        <taxon>Aphanothecaceae</taxon>
        <taxon>Rubidibacter</taxon>
    </lineage>
</organism>
<dbReference type="Pfam" id="PF00459">
    <property type="entry name" value="Inositol_P"/>
    <property type="match status" value="1"/>
</dbReference>
<dbReference type="Gene3D" id="3.30.540.10">
    <property type="entry name" value="Fructose-1,6-Bisphosphatase, subunit A, domain 1"/>
    <property type="match status" value="1"/>
</dbReference>
<keyword evidence="6" id="KW-1185">Reference proteome</keyword>
<keyword evidence="1 4" id="KW-0479">Metal-binding</keyword>
<dbReference type="RefSeq" id="WP_022607230.1">
    <property type="nucleotide sequence ID" value="NZ_ASSJ01000051.1"/>
</dbReference>
<dbReference type="InterPro" id="IPR020583">
    <property type="entry name" value="Inositol_monoP_metal-BS"/>
</dbReference>
<accession>U5DNJ1</accession>
<gene>
    <name evidence="5" type="ORF">KR51_00021650</name>
</gene>
<protein>
    <submittedName>
        <fullName evidence="5">Archaeal fructose-1,6-bisphosphatase</fullName>
    </submittedName>
</protein>
<dbReference type="eggNOG" id="COG0483">
    <property type="taxonomic scope" value="Bacteria"/>
</dbReference>
<dbReference type="AlphaFoldDB" id="U5DNJ1"/>
<evidence type="ECO:0000256" key="3">
    <source>
        <dbReference type="ARBA" id="ARBA00022842"/>
    </source>
</evidence>
<evidence type="ECO:0000313" key="6">
    <source>
        <dbReference type="Proteomes" id="UP000016960"/>
    </source>
</evidence>
<dbReference type="PATRIC" id="fig|582515.4.peg.2440"/>
<dbReference type="FunFam" id="3.30.540.10:FF:000030">
    <property type="entry name" value="Inositol monophosphatase"/>
    <property type="match status" value="1"/>
</dbReference>
<dbReference type="PANTHER" id="PTHR20854">
    <property type="entry name" value="INOSITOL MONOPHOSPHATASE"/>
    <property type="match status" value="1"/>
</dbReference>
<dbReference type="PROSITE" id="PS00629">
    <property type="entry name" value="IMP_1"/>
    <property type="match status" value="1"/>
</dbReference>
<evidence type="ECO:0000256" key="1">
    <source>
        <dbReference type="ARBA" id="ARBA00022723"/>
    </source>
</evidence>
<sequence length="254" mass="28080">MKTEEYRAFIRVLAERSGDAIAPYFARHDLTVELKADRSPVTKADREGEAVMRELIGKTYPHHGIIGEEYGSENSSAEYVWTLDPIDGTVSFSRGCPLFGTAIGLLHRGTPILGAIHNPILKQFCIGDGEQTTVNDRVALMRPARSLEQAMLSVTDLKNIYKHHERQGFEKLLQATGLFRTWGDCYGYIFLVKGGVDIMLDPIMNPWDVLPLIPILRGAGGIVTDWSGADPVRSNSCVAACANIHDRIVQLLNS</sequence>
<dbReference type="PANTHER" id="PTHR20854:SF4">
    <property type="entry name" value="INOSITOL-1-MONOPHOSPHATASE-RELATED"/>
    <property type="match status" value="1"/>
</dbReference>
<evidence type="ECO:0000256" key="2">
    <source>
        <dbReference type="ARBA" id="ARBA00022801"/>
    </source>
</evidence>
<feature type="binding site" evidence="4">
    <location>
        <position position="84"/>
    </location>
    <ligand>
        <name>Mg(2+)</name>
        <dbReference type="ChEBI" id="CHEBI:18420"/>
        <label>1</label>
        <note>catalytic</note>
    </ligand>
</feature>
<evidence type="ECO:0000256" key="4">
    <source>
        <dbReference type="PIRSR" id="PIRSR600760-2"/>
    </source>
</evidence>
<dbReference type="Gene3D" id="3.40.190.80">
    <property type="match status" value="1"/>
</dbReference>
<evidence type="ECO:0000313" key="5">
    <source>
        <dbReference type="EMBL" id="ERN41275.1"/>
    </source>
</evidence>
<dbReference type="GO" id="GO:0008934">
    <property type="term" value="F:inositol monophosphate 1-phosphatase activity"/>
    <property type="evidence" value="ECO:0007669"/>
    <property type="project" value="TreeGrafter"/>
</dbReference>
<dbReference type="EMBL" id="ASSJ01000051">
    <property type="protein sequence ID" value="ERN41275.1"/>
    <property type="molecule type" value="Genomic_DNA"/>
</dbReference>
<keyword evidence="3 4" id="KW-0460">Magnesium</keyword>
<dbReference type="PRINTS" id="PR00377">
    <property type="entry name" value="IMPHPHTASES"/>
</dbReference>
<dbReference type="InParanoid" id="U5DNJ1"/>
<keyword evidence="2" id="KW-0378">Hydrolase</keyword>
<dbReference type="OrthoDB" id="9772456at2"/>
<feature type="binding site" evidence="4">
    <location>
        <position position="208"/>
    </location>
    <ligand>
        <name>Mg(2+)</name>
        <dbReference type="ChEBI" id="CHEBI:18420"/>
        <label>1</label>
        <note>catalytic</note>
    </ligand>
</feature>
<dbReference type="SUPFAM" id="SSF56655">
    <property type="entry name" value="Carbohydrate phosphatase"/>
    <property type="match status" value="1"/>
</dbReference>
<dbReference type="InterPro" id="IPR000760">
    <property type="entry name" value="Inositol_monophosphatase-like"/>
</dbReference>
<dbReference type="GO" id="GO:0007165">
    <property type="term" value="P:signal transduction"/>
    <property type="evidence" value="ECO:0007669"/>
    <property type="project" value="TreeGrafter"/>
</dbReference>
<dbReference type="CDD" id="cd01641">
    <property type="entry name" value="Bacterial_IMPase_like_1"/>
    <property type="match status" value="1"/>
</dbReference>